<name>A0A1M7ZNX6_9HYPH</name>
<organism evidence="5 6">
    <name type="scientific">Pseudoxanthobacter soli DSM 19599</name>
    <dbReference type="NCBI Taxonomy" id="1123029"/>
    <lineage>
        <taxon>Bacteria</taxon>
        <taxon>Pseudomonadati</taxon>
        <taxon>Pseudomonadota</taxon>
        <taxon>Alphaproteobacteria</taxon>
        <taxon>Hyphomicrobiales</taxon>
        <taxon>Segnochrobactraceae</taxon>
        <taxon>Pseudoxanthobacter</taxon>
    </lineage>
</organism>
<dbReference type="OrthoDB" id="7618373at2"/>
<protein>
    <submittedName>
        <fullName evidence="5">DNA-binding transcriptional regulator, GntR family</fullName>
    </submittedName>
</protein>
<evidence type="ECO:0000259" key="4">
    <source>
        <dbReference type="PROSITE" id="PS50949"/>
    </source>
</evidence>
<gene>
    <name evidence="5" type="ORF">SAMN02745172_03257</name>
</gene>
<keyword evidence="2 5" id="KW-0238">DNA-binding</keyword>
<keyword evidence="3" id="KW-0804">Transcription</keyword>
<sequence>MCLKPPGASSGMCLKIALPAELAHALREPDRNVAARVDMSSEDNGVRLRGKHPTEDLIYERLVDAIIDKHLRAGEHLNEVKLAEAYDVPRSRVRRVLERLRDEDVVVFQLNRGAFVSRPTIEDAHHVYEARRELECIVVRLACQRATAADIERLRQHLRHEREMFDRQDPSVNRVAAHFHHLIAEIARNPVFEKMLAVLIRRGVLIQSVYEQKTGILCLTHEHERVVDFIEANRPDDAAHEMTHHFEHIVSSLNLSEARRQEADIYEFLRG</sequence>
<keyword evidence="1" id="KW-0805">Transcription regulation</keyword>
<dbReference type="InterPro" id="IPR000524">
    <property type="entry name" value="Tscrpt_reg_HTH_GntR"/>
</dbReference>
<evidence type="ECO:0000313" key="5">
    <source>
        <dbReference type="EMBL" id="SHO66598.1"/>
    </source>
</evidence>
<evidence type="ECO:0000313" key="6">
    <source>
        <dbReference type="Proteomes" id="UP000186406"/>
    </source>
</evidence>
<dbReference type="InterPro" id="IPR036390">
    <property type="entry name" value="WH_DNA-bd_sf"/>
</dbReference>
<dbReference type="EMBL" id="FRXO01000006">
    <property type="protein sequence ID" value="SHO66598.1"/>
    <property type="molecule type" value="Genomic_DNA"/>
</dbReference>
<dbReference type="Gene3D" id="1.20.120.530">
    <property type="entry name" value="GntR ligand-binding domain-like"/>
    <property type="match status" value="1"/>
</dbReference>
<dbReference type="Proteomes" id="UP000186406">
    <property type="component" value="Unassembled WGS sequence"/>
</dbReference>
<dbReference type="InterPro" id="IPR011711">
    <property type="entry name" value="GntR_C"/>
</dbReference>
<reference evidence="5 6" key="1">
    <citation type="submission" date="2016-12" db="EMBL/GenBank/DDBJ databases">
        <authorList>
            <person name="Song W.-J."/>
            <person name="Kurnit D.M."/>
        </authorList>
    </citation>
    <scope>NUCLEOTIDE SEQUENCE [LARGE SCALE GENOMIC DNA]</scope>
    <source>
        <strain evidence="5 6">DSM 19599</strain>
    </source>
</reference>
<proteinExistence type="predicted"/>
<dbReference type="SMART" id="SM00895">
    <property type="entry name" value="FCD"/>
    <property type="match status" value="1"/>
</dbReference>
<dbReference type="PANTHER" id="PTHR43537">
    <property type="entry name" value="TRANSCRIPTIONAL REGULATOR, GNTR FAMILY"/>
    <property type="match status" value="1"/>
</dbReference>
<dbReference type="SUPFAM" id="SSF46785">
    <property type="entry name" value="Winged helix' DNA-binding domain"/>
    <property type="match status" value="1"/>
</dbReference>
<dbReference type="InterPro" id="IPR008920">
    <property type="entry name" value="TF_FadR/GntR_C"/>
</dbReference>
<dbReference type="PROSITE" id="PS50949">
    <property type="entry name" value="HTH_GNTR"/>
    <property type="match status" value="1"/>
</dbReference>
<dbReference type="GO" id="GO:0003700">
    <property type="term" value="F:DNA-binding transcription factor activity"/>
    <property type="evidence" value="ECO:0007669"/>
    <property type="project" value="InterPro"/>
</dbReference>
<dbReference type="Pfam" id="PF07729">
    <property type="entry name" value="FCD"/>
    <property type="match status" value="1"/>
</dbReference>
<dbReference type="SMART" id="SM00345">
    <property type="entry name" value="HTH_GNTR"/>
    <property type="match status" value="1"/>
</dbReference>
<dbReference type="InterPro" id="IPR036388">
    <property type="entry name" value="WH-like_DNA-bd_sf"/>
</dbReference>
<evidence type="ECO:0000256" key="3">
    <source>
        <dbReference type="ARBA" id="ARBA00023163"/>
    </source>
</evidence>
<keyword evidence="6" id="KW-1185">Reference proteome</keyword>
<dbReference type="SUPFAM" id="SSF48008">
    <property type="entry name" value="GntR ligand-binding domain-like"/>
    <property type="match status" value="1"/>
</dbReference>
<accession>A0A1M7ZNX6</accession>
<dbReference type="STRING" id="1123029.SAMN02745172_03257"/>
<dbReference type="PANTHER" id="PTHR43537:SF53">
    <property type="entry name" value="HTH-TYPE TRANSCRIPTIONAL REPRESSOR NANR"/>
    <property type="match status" value="1"/>
</dbReference>
<evidence type="ECO:0000256" key="2">
    <source>
        <dbReference type="ARBA" id="ARBA00023125"/>
    </source>
</evidence>
<dbReference type="Gene3D" id="1.10.10.10">
    <property type="entry name" value="Winged helix-like DNA-binding domain superfamily/Winged helix DNA-binding domain"/>
    <property type="match status" value="1"/>
</dbReference>
<dbReference type="Pfam" id="PF00392">
    <property type="entry name" value="GntR"/>
    <property type="match status" value="1"/>
</dbReference>
<feature type="domain" description="HTH gntR-type" evidence="4">
    <location>
        <begin position="52"/>
        <end position="119"/>
    </location>
</feature>
<evidence type="ECO:0000256" key="1">
    <source>
        <dbReference type="ARBA" id="ARBA00023015"/>
    </source>
</evidence>
<dbReference type="GO" id="GO:0003677">
    <property type="term" value="F:DNA binding"/>
    <property type="evidence" value="ECO:0007669"/>
    <property type="project" value="UniProtKB-KW"/>
</dbReference>
<dbReference type="AlphaFoldDB" id="A0A1M7ZNX6"/>